<feature type="domain" description="Kinesin motor" evidence="17">
    <location>
        <begin position="79"/>
        <end position="422"/>
    </location>
</feature>
<evidence type="ECO:0000313" key="19">
    <source>
        <dbReference type="Proteomes" id="UP001165190"/>
    </source>
</evidence>
<dbReference type="SUPFAM" id="SSF48371">
    <property type="entry name" value="ARM repeat"/>
    <property type="match status" value="1"/>
</dbReference>
<dbReference type="Pfam" id="PF00514">
    <property type="entry name" value="Arm"/>
    <property type="match status" value="1"/>
</dbReference>
<organism evidence="18 19">
    <name type="scientific">Hibiscus trionum</name>
    <name type="common">Flower of an hour</name>
    <dbReference type="NCBI Taxonomy" id="183268"/>
    <lineage>
        <taxon>Eukaryota</taxon>
        <taxon>Viridiplantae</taxon>
        <taxon>Streptophyta</taxon>
        <taxon>Embryophyta</taxon>
        <taxon>Tracheophyta</taxon>
        <taxon>Spermatophyta</taxon>
        <taxon>Magnoliopsida</taxon>
        <taxon>eudicotyledons</taxon>
        <taxon>Gunneridae</taxon>
        <taxon>Pentapetalae</taxon>
        <taxon>rosids</taxon>
        <taxon>malvids</taxon>
        <taxon>Malvales</taxon>
        <taxon>Malvaceae</taxon>
        <taxon>Malvoideae</taxon>
        <taxon>Hibiscus</taxon>
    </lineage>
</organism>
<evidence type="ECO:0000256" key="12">
    <source>
        <dbReference type="PROSITE-ProRule" id="PRU00259"/>
    </source>
</evidence>
<evidence type="ECO:0000256" key="4">
    <source>
        <dbReference type="ARBA" id="ARBA00022701"/>
    </source>
</evidence>
<dbReference type="PROSITE" id="PS50176">
    <property type="entry name" value="ARM_REPEAT"/>
    <property type="match status" value="2"/>
</dbReference>
<dbReference type="PROSITE" id="PS00411">
    <property type="entry name" value="KINESIN_MOTOR_1"/>
    <property type="match status" value="1"/>
</dbReference>
<dbReference type="InterPro" id="IPR001752">
    <property type="entry name" value="Kinesin_motor_dom"/>
</dbReference>
<dbReference type="PROSITE" id="PS50067">
    <property type="entry name" value="KINESIN_MOTOR_2"/>
    <property type="match status" value="1"/>
</dbReference>
<dbReference type="PANTHER" id="PTHR47970:SF30">
    <property type="entry name" value="KINESIN-LIKE PROTEIN"/>
    <property type="match status" value="1"/>
</dbReference>
<dbReference type="GO" id="GO:0051231">
    <property type="term" value="P:spindle elongation"/>
    <property type="evidence" value="ECO:0007669"/>
    <property type="project" value="TreeGrafter"/>
</dbReference>
<evidence type="ECO:0000313" key="18">
    <source>
        <dbReference type="EMBL" id="GMJ00367.1"/>
    </source>
</evidence>
<dbReference type="FunFam" id="1.25.10.10:FF:000357">
    <property type="entry name" value="Kinesin-like protein"/>
    <property type="match status" value="1"/>
</dbReference>
<dbReference type="GO" id="GO:0008574">
    <property type="term" value="F:plus-end-directed microtubule motor activity"/>
    <property type="evidence" value="ECO:0007669"/>
    <property type="project" value="TreeGrafter"/>
</dbReference>
<evidence type="ECO:0000259" key="17">
    <source>
        <dbReference type="PROSITE" id="PS50067"/>
    </source>
</evidence>
<evidence type="ECO:0000256" key="9">
    <source>
        <dbReference type="ARBA" id="ARBA00023175"/>
    </source>
</evidence>
<comment type="subunit">
    <text evidence="11">Interacts (via C-terminus) with NEK5.</text>
</comment>
<keyword evidence="8 15" id="KW-0175">Coiled coil</keyword>
<keyword evidence="3" id="KW-0963">Cytoplasm</keyword>
<dbReference type="CDD" id="cd00106">
    <property type="entry name" value="KISc"/>
    <property type="match status" value="1"/>
</dbReference>
<evidence type="ECO:0000256" key="14">
    <source>
        <dbReference type="RuleBase" id="RU000394"/>
    </source>
</evidence>
<evidence type="ECO:0000256" key="11">
    <source>
        <dbReference type="ARBA" id="ARBA00063975"/>
    </source>
</evidence>
<evidence type="ECO:0000256" key="8">
    <source>
        <dbReference type="ARBA" id="ARBA00023054"/>
    </source>
</evidence>
<keyword evidence="9 13" id="KW-0505">Motor protein</keyword>
<dbReference type="InterPro" id="IPR000225">
    <property type="entry name" value="Armadillo"/>
</dbReference>
<feature type="binding site" evidence="13">
    <location>
        <begin position="164"/>
        <end position="171"/>
    </location>
    <ligand>
        <name>ATP</name>
        <dbReference type="ChEBI" id="CHEBI:30616"/>
    </ligand>
</feature>
<feature type="region of interest" description="Disordered" evidence="16">
    <location>
        <begin position="294"/>
        <end position="315"/>
    </location>
</feature>
<feature type="coiled-coil region" evidence="15">
    <location>
        <begin position="529"/>
        <end position="598"/>
    </location>
</feature>
<dbReference type="OrthoDB" id="3176171at2759"/>
<evidence type="ECO:0000256" key="15">
    <source>
        <dbReference type="SAM" id="Coils"/>
    </source>
</evidence>
<keyword evidence="5" id="KW-0677">Repeat</keyword>
<dbReference type="GO" id="GO:0005524">
    <property type="term" value="F:ATP binding"/>
    <property type="evidence" value="ECO:0007669"/>
    <property type="project" value="UniProtKB-UniRule"/>
</dbReference>
<evidence type="ECO:0000256" key="10">
    <source>
        <dbReference type="ARBA" id="ARBA00023212"/>
    </source>
</evidence>
<evidence type="ECO:0000256" key="13">
    <source>
        <dbReference type="PROSITE-ProRule" id="PRU00283"/>
    </source>
</evidence>
<feature type="region of interest" description="Disordered" evidence="16">
    <location>
        <begin position="1"/>
        <end position="74"/>
    </location>
</feature>
<feature type="compositionally biased region" description="Low complexity" evidence="16">
    <location>
        <begin position="20"/>
        <end position="61"/>
    </location>
</feature>
<dbReference type="PANTHER" id="PTHR47970">
    <property type="entry name" value="KINESIN-LIKE PROTEIN KIF11"/>
    <property type="match status" value="1"/>
</dbReference>
<dbReference type="Pfam" id="PF00225">
    <property type="entry name" value="Kinesin"/>
    <property type="match status" value="1"/>
</dbReference>
<evidence type="ECO:0000256" key="2">
    <source>
        <dbReference type="ARBA" id="ARBA00010103"/>
    </source>
</evidence>
<dbReference type="PRINTS" id="PR00380">
    <property type="entry name" value="KINESINHEAVY"/>
</dbReference>
<dbReference type="Proteomes" id="UP001165190">
    <property type="component" value="Unassembled WGS sequence"/>
</dbReference>
<keyword evidence="7 13" id="KW-0067">ATP-binding</keyword>
<keyword evidence="18" id="KW-0418">Kinase</keyword>
<dbReference type="GO" id="GO:0007018">
    <property type="term" value="P:microtubule-based movement"/>
    <property type="evidence" value="ECO:0007669"/>
    <property type="project" value="InterPro"/>
</dbReference>
<dbReference type="GO" id="GO:0072686">
    <property type="term" value="C:mitotic spindle"/>
    <property type="evidence" value="ECO:0007669"/>
    <property type="project" value="TreeGrafter"/>
</dbReference>
<dbReference type="SMART" id="SM00129">
    <property type="entry name" value="KISc"/>
    <property type="match status" value="1"/>
</dbReference>
<accession>A0A9W7IQQ5</accession>
<reference evidence="18" key="1">
    <citation type="submission" date="2023-05" db="EMBL/GenBank/DDBJ databases">
        <title>Genome and transcriptome analyses reveal genes involved in the formation of fine ridges on petal epidermal cells in Hibiscus trionum.</title>
        <authorList>
            <person name="Koshimizu S."/>
            <person name="Masuda S."/>
            <person name="Ishii T."/>
            <person name="Shirasu K."/>
            <person name="Hoshino A."/>
            <person name="Arita M."/>
        </authorList>
    </citation>
    <scope>NUCLEOTIDE SEQUENCE</scope>
    <source>
        <strain evidence="18">Hamamatsu line</strain>
    </source>
</reference>
<keyword evidence="4 14" id="KW-0493">Microtubule</keyword>
<comment type="subcellular location">
    <subcellularLocation>
        <location evidence="1">Cytoplasm</location>
        <location evidence="1">Cytoskeleton</location>
    </subcellularLocation>
</comment>
<dbReference type="GO" id="GO:0008017">
    <property type="term" value="F:microtubule binding"/>
    <property type="evidence" value="ECO:0007669"/>
    <property type="project" value="InterPro"/>
</dbReference>
<dbReference type="GO" id="GO:0090307">
    <property type="term" value="P:mitotic spindle assembly"/>
    <property type="evidence" value="ECO:0007669"/>
    <property type="project" value="TreeGrafter"/>
</dbReference>
<feature type="repeat" description="ARM" evidence="12">
    <location>
        <begin position="695"/>
        <end position="738"/>
    </location>
</feature>
<evidence type="ECO:0000256" key="5">
    <source>
        <dbReference type="ARBA" id="ARBA00022737"/>
    </source>
</evidence>
<dbReference type="InterPro" id="IPR047149">
    <property type="entry name" value="KIF11-like"/>
</dbReference>
<dbReference type="Gene3D" id="1.25.10.10">
    <property type="entry name" value="Leucine-rich Repeat Variant"/>
    <property type="match status" value="1"/>
</dbReference>
<sequence length="912" mass="100082">MASGGGIYRNGTHRNSLKGTTTTATASTDRPFSVNSNPSKPAPKNKSSSLAGASSALRKSSPGSLGGGAAKDDAGVPGRVRVAVRLRPRNAEESVADADFADCVELQPELKRLKLRKNNWDTDTYEFDEVLTEFASQKRVYEVVAKPVVEGVLDGYNGTIMAYGQTGTGKTYTLGRLGEEDTANRGIMVRAMEDILAEVTPERDFVSVSYLQLYMESLQDLLDPTNDNISIVEDHKSGDVSLPGATLVEIRDQQSFLELLRLGEAHRHAANTKLNTESSRSHALLMVHVKRSVKGREPAHPSENGNNTNMAKSLRPPLVRKGKLVVVDLAGSERIDKSGSEGHTREEAKSINLSLSALGKCINALAENSAHVPVRDSKLTRLLRDSFGGTARTSLVITIGPSPRHRGETASTIMFGQRAMKVENMLKLKEEFDYKSLARRLDIQLDNLIMDHERKEKAFEVEIGRITTDAQNRISEAERNYADATEKERLKYQKDYMESIKKLEEKWMMNQQNQGSERKEQMIHTAEEVAELKKLLSKETSLRKEAEEEVNNLKSQLAQLKMSEASANSEILKLRKMLEGEISQKEKLEGEISMLQSQLLHLSFEADETRRRLDRGEPGKVTGGLDSLISQVRPQLKDSGNGEKASVAKLFEQVGLQKILSLLEAEDADVRIHAVKVVANLAAEETNQQKIVEAGGLKSLLVLLGNSDDETIHRVAAGAIANLAMNEMNQELIISQGGISLLSMTATNAKDPQTLRMVAGAIANLCGNDKLQTKLRGEGGVKALLGIVKCGHPDVLAQVARGIANFAKCESRASSQGSKTGRSLLIEDGALPWIVQNANSDASPIRRHIELALCHLAQNEVNAKDMISKGALWELVRISQDCPREDIRTLAHRTLTSSPTFIAELRQLQTDY</sequence>
<evidence type="ECO:0000256" key="1">
    <source>
        <dbReference type="ARBA" id="ARBA00004245"/>
    </source>
</evidence>
<comment type="similarity">
    <text evidence="2">Belongs to the TRAFAC class myosin-kinesin ATPase superfamily. Kinesin family. Ungrouped subfamily.</text>
</comment>
<evidence type="ECO:0000256" key="6">
    <source>
        <dbReference type="ARBA" id="ARBA00022741"/>
    </source>
</evidence>
<dbReference type="FunFam" id="3.40.850.10:FF:000036">
    <property type="entry name" value="Kinesin-like protein"/>
    <property type="match status" value="1"/>
</dbReference>
<evidence type="ECO:0000256" key="16">
    <source>
        <dbReference type="SAM" id="MobiDB-lite"/>
    </source>
</evidence>
<dbReference type="InterPro" id="IPR036961">
    <property type="entry name" value="Kinesin_motor_dom_sf"/>
</dbReference>
<dbReference type="EMBL" id="BSYR01000035">
    <property type="protein sequence ID" value="GMJ00367.1"/>
    <property type="molecule type" value="Genomic_DNA"/>
</dbReference>
<dbReference type="GO" id="GO:0005876">
    <property type="term" value="C:spindle microtubule"/>
    <property type="evidence" value="ECO:0007669"/>
    <property type="project" value="TreeGrafter"/>
</dbReference>
<dbReference type="InterPro" id="IPR027417">
    <property type="entry name" value="P-loop_NTPase"/>
</dbReference>
<dbReference type="SMART" id="SM00185">
    <property type="entry name" value="ARM"/>
    <property type="match status" value="4"/>
</dbReference>
<evidence type="ECO:0000256" key="3">
    <source>
        <dbReference type="ARBA" id="ARBA00022490"/>
    </source>
</evidence>
<keyword evidence="10" id="KW-0206">Cytoskeleton</keyword>
<keyword evidence="6 13" id="KW-0547">Nucleotide-binding</keyword>
<name>A0A9W7IQQ5_HIBTR</name>
<dbReference type="InterPro" id="IPR011989">
    <property type="entry name" value="ARM-like"/>
</dbReference>
<dbReference type="InterPro" id="IPR016024">
    <property type="entry name" value="ARM-type_fold"/>
</dbReference>
<gene>
    <name evidence="18" type="ORF">HRI_003705900</name>
</gene>
<dbReference type="GO" id="GO:0016301">
    <property type="term" value="F:kinase activity"/>
    <property type="evidence" value="ECO:0007669"/>
    <property type="project" value="UniProtKB-KW"/>
</dbReference>
<dbReference type="AlphaFoldDB" id="A0A9W7IQQ5"/>
<feature type="repeat" description="ARM" evidence="12">
    <location>
        <begin position="654"/>
        <end position="696"/>
    </location>
</feature>
<keyword evidence="18" id="KW-0808">Transferase</keyword>
<dbReference type="InterPro" id="IPR019821">
    <property type="entry name" value="Kinesin_motor_CS"/>
</dbReference>
<dbReference type="Gene3D" id="3.40.850.10">
    <property type="entry name" value="Kinesin motor domain"/>
    <property type="match status" value="1"/>
</dbReference>
<evidence type="ECO:0000256" key="7">
    <source>
        <dbReference type="ARBA" id="ARBA00022840"/>
    </source>
</evidence>
<keyword evidence="19" id="KW-1185">Reference proteome</keyword>
<comment type="caution">
    <text evidence="18">The sequence shown here is derived from an EMBL/GenBank/DDBJ whole genome shotgun (WGS) entry which is preliminary data.</text>
</comment>
<protein>
    <recommendedName>
        <fullName evidence="14">Kinesin-like protein</fullName>
    </recommendedName>
</protein>
<proteinExistence type="inferred from homology"/>
<dbReference type="SUPFAM" id="SSF52540">
    <property type="entry name" value="P-loop containing nucleoside triphosphate hydrolases"/>
    <property type="match status" value="1"/>
</dbReference>